<dbReference type="OrthoDB" id="269496at2759"/>
<dbReference type="AlphaFoldDB" id="A0A5B8MYG6"/>
<accession>A0A5B8MYG6</accession>
<proteinExistence type="inferred from homology"/>
<dbReference type="InterPro" id="IPR050993">
    <property type="entry name" value="Isochorismatase_domain"/>
</dbReference>
<protein>
    <submittedName>
        <fullName evidence="3">Isochorismatase</fullName>
    </submittedName>
</protein>
<dbReference type="PANTHER" id="PTHR14119:SF3">
    <property type="entry name" value="ISOCHORISMATASE DOMAIN-CONTAINING PROTEIN 2"/>
    <property type="match status" value="1"/>
</dbReference>
<feature type="domain" description="Isochorismatase-like" evidence="2">
    <location>
        <begin position="14"/>
        <end position="157"/>
    </location>
</feature>
<dbReference type="Gene3D" id="3.40.50.850">
    <property type="entry name" value="Isochorismatase-like"/>
    <property type="match status" value="1"/>
</dbReference>
<evidence type="ECO:0000256" key="1">
    <source>
        <dbReference type="ARBA" id="ARBA00006336"/>
    </source>
</evidence>
<organism evidence="3 4">
    <name type="scientific">Chloropicon primus</name>
    <dbReference type="NCBI Taxonomy" id="1764295"/>
    <lineage>
        <taxon>Eukaryota</taxon>
        <taxon>Viridiplantae</taxon>
        <taxon>Chlorophyta</taxon>
        <taxon>Chloropicophyceae</taxon>
        <taxon>Chloropicales</taxon>
        <taxon>Chloropicaceae</taxon>
        <taxon>Chloropicon</taxon>
    </lineage>
</organism>
<dbReference type="InterPro" id="IPR000868">
    <property type="entry name" value="Isochorismatase-like_dom"/>
</dbReference>
<comment type="similarity">
    <text evidence="1">Belongs to the isochorismatase family.</text>
</comment>
<evidence type="ECO:0000259" key="2">
    <source>
        <dbReference type="Pfam" id="PF00857"/>
    </source>
</evidence>
<evidence type="ECO:0000313" key="3">
    <source>
        <dbReference type="EMBL" id="QDZ24590.1"/>
    </source>
</evidence>
<dbReference type="EMBL" id="CP031047">
    <property type="protein sequence ID" value="QDZ24590.1"/>
    <property type="molecule type" value="Genomic_DNA"/>
</dbReference>
<name>A0A5B8MYG6_9CHLO</name>
<sequence>MAAARMGRLRANGCALFVCDVQEKFRGLIHHMPAVIETTSRMVRAANVLDLPVFVTEQYPKALGHTVPEIAKDLGQAEVFSKTMFSMCTPELETAFAAKGGIGQVLLCGIETHVCVYQTCLDLVEKHNVEVHLCVDGVSSQREVDRSTALRRLSQLPGVFFCTSEMATFELVGDAKHPKFKQISSLAKETRPEQLSAL</sequence>
<reference evidence="3 4" key="1">
    <citation type="submission" date="2018-07" db="EMBL/GenBank/DDBJ databases">
        <title>The complete nuclear genome of the prasinophyte Chloropicon primus (CCMP1205).</title>
        <authorList>
            <person name="Pombert J.-F."/>
            <person name="Otis C."/>
            <person name="Turmel M."/>
            <person name="Lemieux C."/>
        </authorList>
    </citation>
    <scope>NUCLEOTIDE SEQUENCE [LARGE SCALE GENOMIC DNA]</scope>
    <source>
        <strain evidence="3 4">CCMP1205</strain>
    </source>
</reference>
<dbReference type="Pfam" id="PF00857">
    <property type="entry name" value="Isochorismatase"/>
    <property type="match status" value="1"/>
</dbReference>
<dbReference type="SUPFAM" id="SSF52499">
    <property type="entry name" value="Isochorismatase-like hydrolases"/>
    <property type="match status" value="1"/>
</dbReference>
<dbReference type="STRING" id="1764295.A0A5B8MYG6"/>
<dbReference type="PANTHER" id="PTHR14119">
    <property type="entry name" value="HYDROLASE"/>
    <property type="match status" value="1"/>
</dbReference>
<gene>
    <name evidence="3" type="ORF">A3770_14p71080</name>
</gene>
<dbReference type="Proteomes" id="UP000316726">
    <property type="component" value="Chromosome 14"/>
</dbReference>
<keyword evidence="4" id="KW-1185">Reference proteome</keyword>
<evidence type="ECO:0000313" key="4">
    <source>
        <dbReference type="Proteomes" id="UP000316726"/>
    </source>
</evidence>
<dbReference type="InterPro" id="IPR036380">
    <property type="entry name" value="Isochorismatase-like_sf"/>
</dbReference>